<evidence type="ECO:0000313" key="3">
    <source>
        <dbReference type="Proteomes" id="UP000028123"/>
    </source>
</evidence>
<organism evidence="2 3">
    <name type="scientific">Paenibacillus tyrfis</name>
    <dbReference type="NCBI Taxonomy" id="1501230"/>
    <lineage>
        <taxon>Bacteria</taxon>
        <taxon>Bacillati</taxon>
        <taxon>Bacillota</taxon>
        <taxon>Bacilli</taxon>
        <taxon>Bacillales</taxon>
        <taxon>Paenibacillaceae</taxon>
        <taxon>Paenibacillus</taxon>
    </lineage>
</organism>
<gene>
    <name evidence="2" type="ORF">ET33_31325</name>
</gene>
<accession>A0A081P6N7</accession>
<dbReference type="EMBL" id="JNVM01000006">
    <property type="protein sequence ID" value="KEQ26360.1"/>
    <property type="molecule type" value="Genomic_DNA"/>
</dbReference>
<proteinExistence type="predicted"/>
<name>A0A081P6N7_9BACL</name>
<keyword evidence="3" id="KW-1185">Reference proteome</keyword>
<feature type="transmembrane region" description="Helical" evidence="1">
    <location>
        <begin position="6"/>
        <end position="26"/>
    </location>
</feature>
<comment type="caution">
    <text evidence="2">The sequence shown here is derived from an EMBL/GenBank/DDBJ whole genome shotgun (WGS) entry which is preliminary data.</text>
</comment>
<evidence type="ECO:0000256" key="1">
    <source>
        <dbReference type="SAM" id="Phobius"/>
    </source>
</evidence>
<keyword evidence="1" id="KW-0812">Transmembrane</keyword>
<protein>
    <submittedName>
        <fullName evidence="2">Uncharacterized protein</fullName>
    </submittedName>
</protein>
<keyword evidence="1" id="KW-1133">Transmembrane helix</keyword>
<sequence>MLLANILIYLFLIFFVAVFFIITQIIKKRTNKNIEYISLWYLGVILVLLCLCIWLLIDGSNKGIVTLISILMISAIVVLKLISTK</sequence>
<evidence type="ECO:0000313" key="2">
    <source>
        <dbReference type="EMBL" id="KEQ26360.1"/>
    </source>
</evidence>
<keyword evidence="1" id="KW-0472">Membrane</keyword>
<reference evidence="2 3" key="1">
    <citation type="submission" date="2014-06" db="EMBL/GenBank/DDBJ databases">
        <title>Draft genome sequence of Paenibacillus sp. MSt1.</title>
        <authorList>
            <person name="Aw Y.K."/>
            <person name="Ong K.S."/>
            <person name="Gan H.M."/>
            <person name="Lee S.M."/>
        </authorList>
    </citation>
    <scope>NUCLEOTIDE SEQUENCE [LARGE SCALE GENOMIC DNA]</scope>
    <source>
        <strain evidence="2 3">MSt1</strain>
    </source>
</reference>
<feature type="transmembrane region" description="Helical" evidence="1">
    <location>
        <begin position="38"/>
        <end position="57"/>
    </location>
</feature>
<dbReference type="AlphaFoldDB" id="A0A081P6N7"/>
<dbReference type="Proteomes" id="UP000028123">
    <property type="component" value="Unassembled WGS sequence"/>
</dbReference>
<feature type="transmembrane region" description="Helical" evidence="1">
    <location>
        <begin position="63"/>
        <end position="82"/>
    </location>
</feature>